<keyword evidence="9" id="KW-0442">Lipid degradation</keyword>
<evidence type="ECO:0000256" key="5">
    <source>
        <dbReference type="ARBA" id="ARBA00022692"/>
    </source>
</evidence>
<feature type="compositionally biased region" description="Low complexity" evidence="15">
    <location>
        <begin position="835"/>
        <end position="848"/>
    </location>
</feature>
<feature type="compositionally biased region" description="Basic and acidic residues" evidence="15">
    <location>
        <begin position="1298"/>
        <end position="1307"/>
    </location>
</feature>
<keyword evidence="7" id="KW-0378">Hydrolase</keyword>
<keyword evidence="4" id="KW-0597">Phosphoprotein</keyword>
<keyword evidence="8" id="KW-0106">Calcium</keyword>
<keyword evidence="11" id="KW-0443">Lipid metabolism</keyword>
<dbReference type="GO" id="GO:0005886">
    <property type="term" value="C:plasma membrane"/>
    <property type="evidence" value="ECO:0007669"/>
    <property type="project" value="UniProtKB-SubCell"/>
</dbReference>
<feature type="region of interest" description="Disordered" evidence="15">
    <location>
        <begin position="518"/>
        <end position="572"/>
    </location>
</feature>
<evidence type="ECO:0000256" key="9">
    <source>
        <dbReference type="ARBA" id="ARBA00022963"/>
    </source>
</evidence>
<protein>
    <recommendedName>
        <fullName evidence="14">sn-1-specific diacylglycerol lipase</fullName>
        <ecNumber evidence="14">3.1.1.116</ecNumber>
    </recommendedName>
</protein>
<organism evidence="17 18">
    <name type="scientific">Ceraceosorus bombacis</name>
    <dbReference type="NCBI Taxonomy" id="401625"/>
    <lineage>
        <taxon>Eukaryota</taxon>
        <taxon>Fungi</taxon>
        <taxon>Dikarya</taxon>
        <taxon>Basidiomycota</taxon>
        <taxon>Ustilaginomycotina</taxon>
        <taxon>Exobasidiomycetes</taxon>
        <taxon>Ceraceosorales</taxon>
        <taxon>Ceraceosoraceae</taxon>
        <taxon>Ceraceosorus</taxon>
    </lineage>
</organism>
<accession>A0A0P1BGN5</accession>
<dbReference type="InterPro" id="IPR029058">
    <property type="entry name" value="AB_hydrolase_fold"/>
</dbReference>
<keyword evidence="18" id="KW-1185">Reference proteome</keyword>
<evidence type="ECO:0000256" key="12">
    <source>
        <dbReference type="ARBA" id="ARBA00023136"/>
    </source>
</evidence>
<dbReference type="GO" id="GO:0019369">
    <property type="term" value="P:arachidonate metabolic process"/>
    <property type="evidence" value="ECO:0007669"/>
    <property type="project" value="TreeGrafter"/>
</dbReference>
<dbReference type="PANTHER" id="PTHR45792:SF7">
    <property type="entry name" value="PUTATIVE (AFU_ORTHOLOGUE AFUA_6G02710)-RELATED"/>
    <property type="match status" value="1"/>
</dbReference>
<comment type="cofactor">
    <cofactor evidence="1">
        <name>Ca(2+)</name>
        <dbReference type="ChEBI" id="CHEBI:29108"/>
    </cofactor>
</comment>
<feature type="compositionally biased region" description="Polar residues" evidence="15">
    <location>
        <begin position="1"/>
        <end position="14"/>
    </location>
</feature>
<dbReference type="GO" id="GO:0046340">
    <property type="term" value="P:diacylglycerol catabolic process"/>
    <property type="evidence" value="ECO:0007669"/>
    <property type="project" value="TreeGrafter"/>
</dbReference>
<evidence type="ECO:0000256" key="13">
    <source>
        <dbReference type="ARBA" id="ARBA00024531"/>
    </source>
</evidence>
<dbReference type="EMBL" id="CCYA01000247">
    <property type="protein sequence ID" value="CEH14705.1"/>
    <property type="molecule type" value="Genomic_DNA"/>
</dbReference>
<evidence type="ECO:0000256" key="8">
    <source>
        <dbReference type="ARBA" id="ARBA00022837"/>
    </source>
</evidence>
<feature type="compositionally biased region" description="Basic and acidic residues" evidence="15">
    <location>
        <begin position="542"/>
        <end position="562"/>
    </location>
</feature>
<dbReference type="SUPFAM" id="SSF53474">
    <property type="entry name" value="alpha/beta-Hydrolases"/>
    <property type="match status" value="1"/>
</dbReference>
<feature type="region of interest" description="Disordered" evidence="15">
    <location>
        <begin position="669"/>
        <end position="693"/>
    </location>
</feature>
<dbReference type="GO" id="GO:0046872">
    <property type="term" value="F:metal ion binding"/>
    <property type="evidence" value="ECO:0007669"/>
    <property type="project" value="UniProtKB-KW"/>
</dbReference>
<feature type="region of interest" description="Disordered" evidence="15">
    <location>
        <begin position="359"/>
        <end position="428"/>
    </location>
</feature>
<evidence type="ECO:0000313" key="18">
    <source>
        <dbReference type="Proteomes" id="UP000054845"/>
    </source>
</evidence>
<keyword evidence="12" id="KW-0472">Membrane</keyword>
<evidence type="ECO:0000256" key="14">
    <source>
        <dbReference type="ARBA" id="ARBA00026104"/>
    </source>
</evidence>
<feature type="compositionally biased region" description="Basic and acidic residues" evidence="15">
    <location>
        <begin position="806"/>
        <end position="815"/>
    </location>
</feature>
<dbReference type="GO" id="GO:0016298">
    <property type="term" value="F:lipase activity"/>
    <property type="evidence" value="ECO:0007669"/>
    <property type="project" value="TreeGrafter"/>
</dbReference>
<feature type="domain" description="Fungal lipase-type" evidence="16">
    <location>
        <begin position="961"/>
        <end position="1050"/>
    </location>
</feature>
<dbReference type="PANTHER" id="PTHR45792">
    <property type="entry name" value="DIACYLGLYCEROL LIPASE HOMOLOG-RELATED"/>
    <property type="match status" value="1"/>
</dbReference>
<keyword evidence="10" id="KW-1133">Transmembrane helix</keyword>
<evidence type="ECO:0000256" key="2">
    <source>
        <dbReference type="ARBA" id="ARBA00004651"/>
    </source>
</evidence>
<evidence type="ECO:0000256" key="7">
    <source>
        <dbReference type="ARBA" id="ARBA00022801"/>
    </source>
</evidence>
<reference evidence="17 18" key="1">
    <citation type="submission" date="2014-09" db="EMBL/GenBank/DDBJ databases">
        <authorList>
            <person name="Magalhaes I.L.F."/>
            <person name="Oliveira U."/>
            <person name="Santos F.R."/>
            <person name="Vidigal T.H.D.A."/>
            <person name="Brescovit A.D."/>
            <person name="Santos A.J."/>
        </authorList>
    </citation>
    <scope>NUCLEOTIDE SEQUENCE [LARGE SCALE GENOMIC DNA]</scope>
</reference>
<sequence>MVLQVMQPSAQVSPDPNKFDGKAGRDVSGEAEKLLVESRNSAGVVAAITGSSALSRLAASGPTLLPTQIAEFVTSLSLLARVSLKSAAFFIEVVLEGAKYGTGFGLGLTRRALISAVGSARALHALKSGEDWRPGELTHDDRDGFLAVLDRYTSLGIYLIHSSFTMAELFAMSGFYLVDASLKTGLNAANESVRLIDGIFGSNETSRALASFIGLVRRELLSDEEYAAATGGHWWGLAALTKALTTFAVVQNATYRRTAHTHRMRVLYDCTLLGEAEYRGWKASALIVGPGNFNKAKSSPHTTKALPAPPSAERLTPPSEGLLASIKGRFSRDVTPRPEMAARRLSRASLLSGTGFEEPCFTDVTSPRRPDSLRLSPRQAARQTDSVTHDLQFLVGAEGDSQSESDDDSVASTAGTVLGRTRMQRSQLPRDVQRVISNADDAGLRKGVVLEPASASKAPVRQVVRRQGQKGAREEVFEITTETVEVVETTTTVQQSASKPAHSGPFGFRKASPFKALMGQSASPARRPQVTRAEDDVEDDLRDLAMRERDVRSLSREEQHTAEEEDWTQILSTPRGAAAAFANENRNGDDAHNSQVVELLHNAMDPGRIPTEPNGGPAASIAARSRSDMLEQPDQARQRLQVTLKTMTRKLTQRKRVIRRLDAEYDRDEGLVAGPSSDTPSQALSSKSGSASQLDHIKYRAEQGKSARTTFGLQDAFARSKKAMPPPVQKDEAPKRLGLGLHVPGQQSAAATNQSQPRSSQWDSRSSNVQLSASSNHTRNGLRDSRQQPQAPPRGNSKLRSGHSHALQDDAHKMLPEPPASKRRSRALSITSVQSFSSRLHTSTTSSTPRQGEEEHGPGSSYTLFPKQHLVTNLRRFMRHASAAYGQNFMRIFGIGEADVIFGDTTKHHSNVYSFCHHVGIPTDHVLLSSYTEGGEAPFHSPDIPPVVNYVSIDDVSKAIVLTCRGTLGLSDILTDLTCEFEDTWVDGGRPDHVYKVHAGMAASARRLASPGTTVHKTLRLALESRPDYGLVLTGHSLGAGVTSMLALDWSSPADVFQQRVLARPEDAADVRHPRIYTPFVTSLDSGLPAGRPIHCFAYGPPAIMTPDLSRYCRGLITSVVHAFDIVPCLSLGTLHDLKRVAASLSHEQESAMAQEVLGRVVGLYQRRRRLQGDVPTSDAQGAPAIDATPRPTDVPLHEREQELELKELAAGRPRNRAGDPGYKDPRLTVEPEEATSAPTDSTDGDLTDWLWSLIKTMRADMSSLKLVPPGQVLCIEAWAVYVTPKTRGGSTSMRGSEAADKQQSEAHRVVLRQCEDVEKRFAEPIFARSMIRDHVPTSYELCTQLLFDSVVSQEEREETDHRESRGES</sequence>
<evidence type="ECO:0000259" key="16">
    <source>
        <dbReference type="Pfam" id="PF01764"/>
    </source>
</evidence>
<dbReference type="Gene3D" id="3.40.50.1820">
    <property type="entry name" value="alpha/beta hydrolase"/>
    <property type="match status" value="1"/>
</dbReference>
<dbReference type="OrthoDB" id="438440at2759"/>
<name>A0A0P1BGN5_9BASI</name>
<keyword evidence="5" id="KW-0812">Transmembrane</keyword>
<feature type="region of interest" description="Disordered" evidence="15">
    <location>
        <begin position="297"/>
        <end position="319"/>
    </location>
</feature>
<keyword evidence="6" id="KW-0479">Metal-binding</keyword>
<dbReference type="EC" id="3.1.1.116" evidence="14"/>
<feature type="compositionally biased region" description="Polar residues" evidence="15">
    <location>
        <begin position="746"/>
        <end position="779"/>
    </location>
</feature>
<feature type="region of interest" description="Disordered" evidence="15">
    <location>
        <begin position="746"/>
        <end position="864"/>
    </location>
</feature>
<keyword evidence="3" id="KW-1003">Cell membrane</keyword>
<evidence type="ECO:0000256" key="11">
    <source>
        <dbReference type="ARBA" id="ARBA00023098"/>
    </source>
</evidence>
<proteinExistence type="predicted"/>
<comment type="subcellular location">
    <subcellularLocation>
        <location evidence="2">Cell membrane</location>
        <topology evidence="2">Multi-pass membrane protein</topology>
    </subcellularLocation>
</comment>
<dbReference type="Proteomes" id="UP000054845">
    <property type="component" value="Unassembled WGS sequence"/>
</dbReference>
<evidence type="ECO:0000256" key="3">
    <source>
        <dbReference type="ARBA" id="ARBA00022475"/>
    </source>
</evidence>
<comment type="catalytic activity">
    <reaction evidence="13">
        <text>a 1,2-diacyl-sn-glycerol + H2O = a 2-acylglycerol + a fatty acid + H(+)</text>
        <dbReference type="Rhea" id="RHEA:33275"/>
        <dbReference type="ChEBI" id="CHEBI:15377"/>
        <dbReference type="ChEBI" id="CHEBI:15378"/>
        <dbReference type="ChEBI" id="CHEBI:17389"/>
        <dbReference type="ChEBI" id="CHEBI:17815"/>
        <dbReference type="ChEBI" id="CHEBI:28868"/>
        <dbReference type="EC" id="3.1.1.116"/>
    </reaction>
    <physiologicalReaction direction="left-to-right" evidence="13">
        <dbReference type="Rhea" id="RHEA:33276"/>
    </physiologicalReaction>
</comment>
<evidence type="ECO:0000256" key="6">
    <source>
        <dbReference type="ARBA" id="ARBA00022723"/>
    </source>
</evidence>
<feature type="region of interest" description="Disordered" evidence="15">
    <location>
        <begin position="1"/>
        <end position="25"/>
    </location>
</feature>
<feature type="compositionally biased region" description="Low complexity" evidence="15">
    <location>
        <begin position="681"/>
        <end position="693"/>
    </location>
</feature>
<evidence type="ECO:0000313" key="17">
    <source>
        <dbReference type="EMBL" id="CEH14705.1"/>
    </source>
</evidence>
<dbReference type="InterPro" id="IPR052214">
    <property type="entry name" value="DAG_Lipase-Related"/>
</dbReference>
<dbReference type="Pfam" id="PF01764">
    <property type="entry name" value="Lipase_3"/>
    <property type="match status" value="1"/>
</dbReference>
<feature type="region of interest" description="Disordered" evidence="15">
    <location>
        <begin position="1173"/>
        <end position="1195"/>
    </location>
</feature>
<dbReference type="InterPro" id="IPR002921">
    <property type="entry name" value="Fungal_lipase-type"/>
</dbReference>
<evidence type="ECO:0000256" key="15">
    <source>
        <dbReference type="SAM" id="MobiDB-lite"/>
    </source>
</evidence>
<dbReference type="CDD" id="cd00519">
    <property type="entry name" value="Lipase_3"/>
    <property type="match status" value="1"/>
</dbReference>
<feature type="region of interest" description="Disordered" evidence="15">
    <location>
        <begin position="1288"/>
        <end position="1307"/>
    </location>
</feature>
<evidence type="ECO:0000256" key="4">
    <source>
        <dbReference type="ARBA" id="ARBA00022553"/>
    </source>
</evidence>
<feature type="region of interest" description="Disordered" evidence="15">
    <location>
        <begin position="1207"/>
        <end position="1243"/>
    </location>
</feature>
<evidence type="ECO:0000256" key="10">
    <source>
        <dbReference type="ARBA" id="ARBA00022989"/>
    </source>
</evidence>
<evidence type="ECO:0000256" key="1">
    <source>
        <dbReference type="ARBA" id="ARBA00001913"/>
    </source>
</evidence>